<protein>
    <recommendedName>
        <fullName evidence="5">pyranose dehydrogenase (acceptor)</fullName>
        <ecNumber evidence="5">1.1.99.29</ecNumber>
    </recommendedName>
</protein>
<dbReference type="Gene3D" id="3.30.560.10">
    <property type="entry name" value="Glucose Oxidase, domain 3"/>
    <property type="match status" value="1"/>
</dbReference>
<proteinExistence type="inferred from homology"/>
<evidence type="ECO:0000256" key="12">
    <source>
        <dbReference type="ARBA" id="ARBA00024699"/>
    </source>
</evidence>
<dbReference type="Pfam" id="PF00732">
    <property type="entry name" value="GMC_oxred_N"/>
    <property type="match status" value="1"/>
</dbReference>
<keyword evidence="21" id="KW-1185">Reference proteome</keyword>
<dbReference type="SUPFAM" id="SSF54373">
    <property type="entry name" value="FAD-linked reductases, C-terminal domain"/>
    <property type="match status" value="1"/>
</dbReference>
<comment type="cofactor">
    <cofactor evidence="1">
        <name>FAD</name>
        <dbReference type="ChEBI" id="CHEBI:57692"/>
    </cofactor>
</comment>
<feature type="domain" description="Glucose-methanol-choline oxidoreductase C-terminal" evidence="19">
    <location>
        <begin position="399"/>
        <end position="535"/>
    </location>
</feature>
<dbReference type="InterPro" id="IPR000172">
    <property type="entry name" value="GMC_OxRdtase_N"/>
</dbReference>
<dbReference type="PANTHER" id="PTHR11552:SF201">
    <property type="entry name" value="GLUCOSE-METHANOL-CHOLINE OXIDOREDUCTASE N-TERMINAL DOMAIN-CONTAINING PROTEIN"/>
    <property type="match status" value="1"/>
</dbReference>
<evidence type="ECO:0000256" key="3">
    <source>
        <dbReference type="ARBA" id="ARBA00010790"/>
    </source>
</evidence>
<dbReference type="Pfam" id="PF05199">
    <property type="entry name" value="GMC_oxred_C"/>
    <property type="match status" value="1"/>
</dbReference>
<comment type="function">
    <text evidence="12">Catalyzes the single-oxidation or sequential double oxidation reaction of carbohydrates primarily at carbon-2 and/or carbon-3 with the concomitant reduction of the flavin. The enzyme exhibits a broad sugar substrate specificity, oxidizing different aldopyranoses to the corresponding C-1, C-2, C-3 or C-1,2, C-2,3 and C-3,4 (di)dehydro sugars with substrate-specific regioselectivity. Accepts only a narrow range of electron acceptors such as substituted benzoquinones and complexed metal ions and reacts extremely slowly with O(2) as acceptor. May play a role in the natural recycling of plant matter by oxidizing all major monosaccharides in lignocellulose and by reducing quinone compounds or reactive radical species generated during lignin depolymerization.</text>
</comment>
<evidence type="ECO:0000256" key="8">
    <source>
        <dbReference type="ARBA" id="ARBA00022729"/>
    </source>
</evidence>
<dbReference type="PANTHER" id="PTHR11552">
    <property type="entry name" value="GLUCOSE-METHANOL-CHOLINE GMC OXIDOREDUCTASE"/>
    <property type="match status" value="1"/>
</dbReference>
<keyword evidence="11" id="KW-0325">Glycoprotein</keyword>
<dbReference type="InterPro" id="IPR012132">
    <property type="entry name" value="GMC_OxRdtase"/>
</dbReference>
<evidence type="ECO:0000313" key="20">
    <source>
        <dbReference type="EMBL" id="KAF9449471.1"/>
    </source>
</evidence>
<keyword evidence="7" id="KW-0285">Flavoprotein</keyword>
<dbReference type="PIRSF" id="PIRSF000137">
    <property type="entry name" value="Alcohol_oxidase"/>
    <property type="match status" value="1"/>
</dbReference>
<evidence type="ECO:0000256" key="7">
    <source>
        <dbReference type="ARBA" id="ARBA00022630"/>
    </source>
</evidence>
<keyword evidence="8" id="KW-0732">Signal</keyword>
<keyword evidence="9" id="KW-0274">FAD</keyword>
<comment type="catalytic activity">
    <reaction evidence="16">
        <text>a pyranoside + acceptor = a pyranosid-3-ulose + reduced acceptor.</text>
        <dbReference type="EC" id="1.1.99.29"/>
    </reaction>
</comment>
<dbReference type="InterPro" id="IPR007867">
    <property type="entry name" value="GMC_OxRtase_C"/>
</dbReference>
<comment type="caution">
    <text evidence="20">The sequence shown here is derived from an EMBL/GenBank/DDBJ whole genome shotgun (WGS) entry which is preliminary data.</text>
</comment>
<evidence type="ECO:0000256" key="4">
    <source>
        <dbReference type="ARBA" id="ARBA00011245"/>
    </source>
</evidence>
<reference evidence="20" key="1">
    <citation type="submission" date="2020-11" db="EMBL/GenBank/DDBJ databases">
        <authorList>
            <consortium name="DOE Joint Genome Institute"/>
            <person name="Ahrendt S."/>
            <person name="Riley R."/>
            <person name="Andreopoulos W."/>
            <person name="Labutti K."/>
            <person name="Pangilinan J."/>
            <person name="Ruiz-Duenas F.J."/>
            <person name="Barrasa J.M."/>
            <person name="Sanchez-Garcia M."/>
            <person name="Camarero S."/>
            <person name="Miyauchi S."/>
            <person name="Serrano A."/>
            <person name="Linde D."/>
            <person name="Babiker R."/>
            <person name="Drula E."/>
            <person name="Ayuso-Fernandez I."/>
            <person name="Pacheco R."/>
            <person name="Padilla G."/>
            <person name="Ferreira P."/>
            <person name="Barriuso J."/>
            <person name="Kellner H."/>
            <person name="Castanera R."/>
            <person name="Alfaro M."/>
            <person name="Ramirez L."/>
            <person name="Pisabarro A.G."/>
            <person name="Kuo A."/>
            <person name="Tritt A."/>
            <person name="Lipzen A."/>
            <person name="He G."/>
            <person name="Yan M."/>
            <person name="Ng V."/>
            <person name="Cullen D."/>
            <person name="Martin F."/>
            <person name="Rosso M.-N."/>
            <person name="Henrissat B."/>
            <person name="Hibbett D."/>
            <person name="Martinez A.T."/>
            <person name="Grigoriev I.V."/>
        </authorList>
    </citation>
    <scope>NUCLEOTIDE SEQUENCE</scope>
    <source>
        <strain evidence="20">MF-IS2</strain>
    </source>
</reference>
<comment type="catalytic activity">
    <reaction evidence="15">
        <text>pyranose + acceptor = pyranos-3-ulose + reduced acceptor.</text>
        <dbReference type="EC" id="1.1.99.29"/>
    </reaction>
</comment>
<dbReference type="GO" id="GO:0005576">
    <property type="term" value="C:extracellular region"/>
    <property type="evidence" value="ECO:0007669"/>
    <property type="project" value="UniProtKB-SubCell"/>
</dbReference>
<dbReference type="EMBL" id="MU151129">
    <property type="protein sequence ID" value="KAF9449471.1"/>
    <property type="molecule type" value="Genomic_DNA"/>
</dbReference>
<evidence type="ECO:0000256" key="13">
    <source>
        <dbReference type="ARBA" id="ARBA00033986"/>
    </source>
</evidence>
<name>A0A9P5XGP3_9AGAR</name>
<comment type="similarity">
    <text evidence="3">Belongs to the GMC oxidoreductase family.</text>
</comment>
<dbReference type="GO" id="GO:0033718">
    <property type="term" value="F:pyranose dehydrogenase (acceptor) activity"/>
    <property type="evidence" value="ECO:0007669"/>
    <property type="project" value="UniProtKB-EC"/>
</dbReference>
<evidence type="ECO:0000256" key="14">
    <source>
        <dbReference type="ARBA" id="ARBA00034010"/>
    </source>
</evidence>
<evidence type="ECO:0000256" key="2">
    <source>
        <dbReference type="ARBA" id="ARBA00004613"/>
    </source>
</evidence>
<evidence type="ECO:0000259" key="18">
    <source>
        <dbReference type="Pfam" id="PF00732"/>
    </source>
</evidence>
<evidence type="ECO:0000256" key="1">
    <source>
        <dbReference type="ARBA" id="ARBA00001974"/>
    </source>
</evidence>
<evidence type="ECO:0000256" key="10">
    <source>
        <dbReference type="ARBA" id="ARBA00023002"/>
    </source>
</evidence>
<evidence type="ECO:0000259" key="19">
    <source>
        <dbReference type="Pfam" id="PF05199"/>
    </source>
</evidence>
<evidence type="ECO:0000256" key="16">
    <source>
        <dbReference type="ARBA" id="ARBA00034050"/>
    </source>
</evidence>
<accession>A0A9P5XGP3</accession>
<dbReference type="OrthoDB" id="269227at2759"/>
<feature type="domain" description="Glucose-methanol-choline oxidoreductase N-terminal" evidence="18">
    <location>
        <begin position="23"/>
        <end position="272"/>
    </location>
</feature>
<evidence type="ECO:0000256" key="15">
    <source>
        <dbReference type="ARBA" id="ARBA00034029"/>
    </source>
</evidence>
<comment type="subcellular location">
    <subcellularLocation>
        <location evidence="2">Secreted</location>
    </subcellularLocation>
</comment>
<comment type="catalytic activity">
    <reaction evidence="14">
        <text>pyranose + acceptor = pyranos-2,3-diulose + reduced acceptor.</text>
        <dbReference type="EC" id="1.1.99.29"/>
    </reaction>
</comment>
<gene>
    <name evidence="20" type="ORF">P691DRAFT_667392</name>
</gene>
<evidence type="ECO:0000256" key="17">
    <source>
        <dbReference type="ARBA" id="ARBA00034059"/>
    </source>
</evidence>
<dbReference type="Proteomes" id="UP000807342">
    <property type="component" value="Unassembled WGS sequence"/>
</dbReference>
<evidence type="ECO:0000256" key="9">
    <source>
        <dbReference type="ARBA" id="ARBA00022827"/>
    </source>
</evidence>
<evidence type="ECO:0000313" key="21">
    <source>
        <dbReference type="Proteomes" id="UP000807342"/>
    </source>
</evidence>
<organism evidence="20 21">
    <name type="scientific">Macrolepiota fuliginosa MF-IS2</name>
    <dbReference type="NCBI Taxonomy" id="1400762"/>
    <lineage>
        <taxon>Eukaryota</taxon>
        <taxon>Fungi</taxon>
        <taxon>Dikarya</taxon>
        <taxon>Basidiomycota</taxon>
        <taxon>Agaricomycotina</taxon>
        <taxon>Agaricomycetes</taxon>
        <taxon>Agaricomycetidae</taxon>
        <taxon>Agaricales</taxon>
        <taxon>Agaricineae</taxon>
        <taxon>Agaricaceae</taxon>
        <taxon>Macrolepiota</taxon>
    </lineage>
</organism>
<keyword evidence="10" id="KW-0560">Oxidoreductase</keyword>
<evidence type="ECO:0000256" key="11">
    <source>
        <dbReference type="ARBA" id="ARBA00023180"/>
    </source>
</evidence>
<comment type="catalytic activity">
    <reaction evidence="17">
        <text>a pyranoside + acceptor = a pyranosid-3,4-diulose + reduced acceptor.</text>
        <dbReference type="EC" id="1.1.99.29"/>
    </reaction>
</comment>
<comment type="catalytic activity">
    <reaction evidence="13">
        <text>pyranose + acceptor = pyranos-2-ulose + reduced acceptor.</text>
        <dbReference type="EC" id="1.1.99.29"/>
    </reaction>
</comment>
<dbReference type="InterPro" id="IPR036188">
    <property type="entry name" value="FAD/NAD-bd_sf"/>
</dbReference>
<dbReference type="SUPFAM" id="SSF51905">
    <property type="entry name" value="FAD/NAD(P)-binding domain"/>
    <property type="match status" value="1"/>
</dbReference>
<sequence>MEAKSYGLGSIKELVTVLKIHVIVLFDRGRILGSSSAINSMSWTRPSKSDIGGDILLRQSIVLSWERLGNGGWNWDRFNKHVQRVTPYTPLNLPEEEHVRRGTPAEARRLWDRKLGNGPIQITHPPLRLDVDTKLEQTYRNLSIPMAPTPLNDIVTVPVTEDPMTLQRSFAANAYWAPNSSRPNFRILTGALAHHLVSESINGELVVTGVEFSHKSVEDKTYVVNASKEVVLSAGALKMPQILELSGVGRPDILEKLKVPVKIPLAGVGENMFGVGLPSVQLKDEVPDETLDISQILGEAARHMDLLYITMCLTLVDFTPLCTFSDKAEEIIAGARKNIEAGIAPENIVDQYKIVLEAFENKVPWCETIGLPGFLSFPNPSQPGKKYYTIAAALNQLSSRGPIHTTSSDPKAHPDLDPHYFEEETDIKMLGEVVKFCRKVAQTEPFKDYLAGEINPRPSVNTDDEIAGTPLNHILTSHPNFLKNFVGLTFRYTLGSASMLPKEKNGVVETKLKVYGTKPLRVVDLSIVPLHLRCHS</sequence>
<comment type="subunit">
    <text evidence="4">Monomer.</text>
</comment>
<dbReference type="AlphaFoldDB" id="A0A9P5XGP3"/>
<dbReference type="EC" id="1.1.99.29" evidence="5"/>
<evidence type="ECO:0000256" key="6">
    <source>
        <dbReference type="ARBA" id="ARBA00022525"/>
    </source>
</evidence>
<keyword evidence="6" id="KW-0964">Secreted</keyword>
<evidence type="ECO:0000256" key="5">
    <source>
        <dbReference type="ARBA" id="ARBA00013177"/>
    </source>
</evidence>
<dbReference type="GO" id="GO:0050660">
    <property type="term" value="F:flavin adenine dinucleotide binding"/>
    <property type="evidence" value="ECO:0007669"/>
    <property type="project" value="InterPro"/>
</dbReference>
<dbReference type="Gene3D" id="3.50.50.60">
    <property type="entry name" value="FAD/NAD(P)-binding domain"/>
    <property type="match status" value="1"/>
</dbReference>